<name>A0A2I0W7X7_9ASPA</name>
<organism evidence="1 2">
    <name type="scientific">Dendrobium catenatum</name>
    <dbReference type="NCBI Taxonomy" id="906689"/>
    <lineage>
        <taxon>Eukaryota</taxon>
        <taxon>Viridiplantae</taxon>
        <taxon>Streptophyta</taxon>
        <taxon>Embryophyta</taxon>
        <taxon>Tracheophyta</taxon>
        <taxon>Spermatophyta</taxon>
        <taxon>Magnoliopsida</taxon>
        <taxon>Liliopsida</taxon>
        <taxon>Asparagales</taxon>
        <taxon>Orchidaceae</taxon>
        <taxon>Epidendroideae</taxon>
        <taxon>Malaxideae</taxon>
        <taxon>Dendrobiinae</taxon>
        <taxon>Dendrobium</taxon>
    </lineage>
</organism>
<dbReference type="Proteomes" id="UP000233837">
    <property type="component" value="Unassembled WGS sequence"/>
</dbReference>
<evidence type="ECO:0000313" key="2">
    <source>
        <dbReference type="Proteomes" id="UP000233837"/>
    </source>
</evidence>
<accession>A0A2I0W7X7</accession>
<sequence>MSIEFISYDSSKFFVCCTEKKDYSNPWVVNFDTQDESIQCTYRKFEMMGLVCSHYMRVLR</sequence>
<reference evidence="1 2" key="2">
    <citation type="journal article" date="2017" name="Nature">
        <title>The Apostasia genome and the evolution of orchids.</title>
        <authorList>
            <person name="Zhang G.Q."/>
            <person name="Liu K.W."/>
            <person name="Li Z."/>
            <person name="Lohaus R."/>
            <person name="Hsiao Y.Y."/>
            <person name="Niu S.C."/>
            <person name="Wang J.Y."/>
            <person name="Lin Y.C."/>
            <person name="Xu Q."/>
            <person name="Chen L.J."/>
            <person name="Yoshida K."/>
            <person name="Fujiwara S."/>
            <person name="Wang Z.W."/>
            <person name="Zhang Y.Q."/>
            <person name="Mitsuda N."/>
            <person name="Wang M."/>
            <person name="Liu G.H."/>
            <person name="Pecoraro L."/>
            <person name="Huang H.X."/>
            <person name="Xiao X.J."/>
            <person name="Lin M."/>
            <person name="Wu X.Y."/>
            <person name="Wu W.L."/>
            <person name="Chen Y.Y."/>
            <person name="Chang S.B."/>
            <person name="Sakamoto S."/>
            <person name="Ohme-Takagi M."/>
            <person name="Yagi M."/>
            <person name="Zeng S.J."/>
            <person name="Shen C.Y."/>
            <person name="Yeh C.M."/>
            <person name="Luo Y.B."/>
            <person name="Tsai W.C."/>
            <person name="Van de Peer Y."/>
            <person name="Liu Z.J."/>
        </authorList>
    </citation>
    <scope>NUCLEOTIDE SEQUENCE [LARGE SCALE GENOMIC DNA]</scope>
    <source>
        <tissue evidence="1">The whole plant</tissue>
    </source>
</reference>
<dbReference type="AlphaFoldDB" id="A0A2I0W7X7"/>
<evidence type="ECO:0008006" key="3">
    <source>
        <dbReference type="Google" id="ProtNLM"/>
    </source>
</evidence>
<keyword evidence="2" id="KW-1185">Reference proteome</keyword>
<protein>
    <recommendedName>
        <fullName evidence="3">Protein FAR1-RELATED SEQUENCE</fullName>
    </recommendedName>
</protein>
<reference evidence="1 2" key="1">
    <citation type="journal article" date="2016" name="Sci. Rep.">
        <title>The Dendrobium catenatum Lindl. genome sequence provides insights into polysaccharide synthase, floral development and adaptive evolution.</title>
        <authorList>
            <person name="Zhang G.Q."/>
            <person name="Xu Q."/>
            <person name="Bian C."/>
            <person name="Tsai W.C."/>
            <person name="Yeh C.M."/>
            <person name="Liu K.W."/>
            <person name="Yoshida K."/>
            <person name="Zhang L.S."/>
            <person name="Chang S.B."/>
            <person name="Chen F."/>
            <person name="Shi Y."/>
            <person name="Su Y.Y."/>
            <person name="Zhang Y.Q."/>
            <person name="Chen L.J."/>
            <person name="Yin Y."/>
            <person name="Lin M."/>
            <person name="Huang H."/>
            <person name="Deng H."/>
            <person name="Wang Z.W."/>
            <person name="Zhu S.L."/>
            <person name="Zhao X."/>
            <person name="Deng C."/>
            <person name="Niu S.C."/>
            <person name="Huang J."/>
            <person name="Wang M."/>
            <person name="Liu G.H."/>
            <person name="Yang H.J."/>
            <person name="Xiao X.J."/>
            <person name="Hsiao Y.Y."/>
            <person name="Wu W.L."/>
            <person name="Chen Y.Y."/>
            <person name="Mitsuda N."/>
            <person name="Ohme-Takagi M."/>
            <person name="Luo Y.B."/>
            <person name="Van de Peer Y."/>
            <person name="Liu Z.J."/>
        </authorList>
    </citation>
    <scope>NUCLEOTIDE SEQUENCE [LARGE SCALE GENOMIC DNA]</scope>
    <source>
        <tissue evidence="1">The whole plant</tissue>
    </source>
</reference>
<evidence type="ECO:0000313" key="1">
    <source>
        <dbReference type="EMBL" id="PKU71763.1"/>
    </source>
</evidence>
<dbReference type="EMBL" id="KZ502859">
    <property type="protein sequence ID" value="PKU71763.1"/>
    <property type="molecule type" value="Genomic_DNA"/>
</dbReference>
<proteinExistence type="predicted"/>
<gene>
    <name evidence="1" type="ORF">MA16_Dca008292</name>
</gene>